<dbReference type="InterPro" id="IPR007499">
    <property type="entry name" value="ERF_bacteria_virus"/>
</dbReference>
<evidence type="ECO:0000313" key="3">
    <source>
        <dbReference type="Proteomes" id="UP000280271"/>
    </source>
</evidence>
<reference evidence="2 3" key="1">
    <citation type="submission" date="2018-09" db="EMBL/GenBank/DDBJ databases">
        <title>The draft genome of Acinetobacter sp. strains.</title>
        <authorList>
            <person name="Qin J."/>
            <person name="Feng Y."/>
            <person name="Zong Z."/>
        </authorList>
    </citation>
    <scope>NUCLEOTIDE SEQUENCE [LARGE SCALE GENOMIC DNA]</scope>
    <source>
        <strain evidence="2 3">WCHAc060005</strain>
    </source>
</reference>
<proteinExistence type="predicted"/>
<comment type="caution">
    <text evidence="2">The sequence shown here is derived from an EMBL/GenBank/DDBJ whole genome shotgun (WGS) entry which is preliminary data.</text>
</comment>
<dbReference type="Proteomes" id="UP000280271">
    <property type="component" value="Unassembled WGS sequence"/>
</dbReference>
<name>A0ABX9TSQ4_9GAMM</name>
<organism evidence="2 3">
    <name type="scientific">Acinetobacter chengduensis</name>
    <dbReference type="NCBI Taxonomy" id="2420890"/>
    <lineage>
        <taxon>Bacteria</taxon>
        <taxon>Pseudomonadati</taxon>
        <taxon>Pseudomonadota</taxon>
        <taxon>Gammaproteobacteria</taxon>
        <taxon>Moraxellales</taxon>
        <taxon>Moraxellaceae</taxon>
        <taxon>Acinetobacter</taxon>
    </lineage>
</organism>
<evidence type="ECO:0000313" key="2">
    <source>
        <dbReference type="EMBL" id="RLL19034.1"/>
    </source>
</evidence>
<sequence length="327" mass="36433">MTSTNNAPHILKALSAMQMEISETGLAKDLPAIDKSGKELYKARGIDAVYNLLSPLFGKHGIVLGVNCLKKEREAVQTKFSIQYQTFLTVEYTFSSCEDGSKHSITVFGEASDHGDKGTAKALSMAFKCACFQIFCIPVCDDPDSTVHDKISNTDYTNSKQNMRHSIVRTDNQAKITRDQEQHLGGLLHQSGQNIADLLQHFNVQKLGDFTIPMYEATLQGLAEAGITQQAEPRITQQQVGILENAFKQGGWNPRKLLAKHSVNSLNELPASAFESTMNSISKFLQEQQVINQQPHHNQQGMNNNQQSQQQSRRQQNGNYQRNGNYS</sequence>
<evidence type="ECO:0000256" key="1">
    <source>
        <dbReference type="SAM" id="MobiDB-lite"/>
    </source>
</evidence>
<feature type="region of interest" description="Disordered" evidence="1">
    <location>
        <begin position="295"/>
        <end position="327"/>
    </location>
</feature>
<protein>
    <recommendedName>
        <fullName evidence="4">Single-stranded DNA-binding protein</fullName>
    </recommendedName>
</protein>
<dbReference type="Pfam" id="PF04404">
    <property type="entry name" value="ERF"/>
    <property type="match status" value="1"/>
</dbReference>
<evidence type="ECO:0008006" key="4">
    <source>
        <dbReference type="Google" id="ProtNLM"/>
    </source>
</evidence>
<dbReference type="EMBL" id="RCHC01000019">
    <property type="protein sequence ID" value="RLL19034.1"/>
    <property type="molecule type" value="Genomic_DNA"/>
</dbReference>
<accession>A0ABX9TSQ4</accession>
<keyword evidence="3" id="KW-1185">Reference proteome</keyword>
<gene>
    <name evidence="2" type="ORF">D9K81_14875</name>
</gene>
<dbReference type="RefSeq" id="WP_121523591.1">
    <property type="nucleotide sequence ID" value="NZ_RCHC01000019.1"/>
</dbReference>